<evidence type="ECO:0000313" key="18">
    <source>
        <dbReference type="EMBL" id="HIZ39659.1"/>
    </source>
</evidence>
<dbReference type="InterPro" id="IPR049622">
    <property type="entry name" value="Dihydroorotate_DH_I"/>
</dbReference>
<dbReference type="NCBIfam" id="TIGR01037">
    <property type="entry name" value="pyrD_sub1_fam"/>
    <property type="match status" value="1"/>
</dbReference>
<evidence type="ECO:0000256" key="8">
    <source>
        <dbReference type="ARBA" id="ARBA00022490"/>
    </source>
</evidence>
<dbReference type="Proteomes" id="UP000824049">
    <property type="component" value="Unassembled WGS sequence"/>
</dbReference>
<evidence type="ECO:0000256" key="7">
    <source>
        <dbReference type="ARBA" id="ARBA00018101"/>
    </source>
</evidence>
<evidence type="ECO:0000256" key="2">
    <source>
        <dbReference type="ARBA" id="ARBA00003616"/>
    </source>
</evidence>
<dbReference type="Gene3D" id="3.20.20.70">
    <property type="entry name" value="Aldolase class I"/>
    <property type="match status" value="1"/>
</dbReference>
<evidence type="ECO:0000256" key="3">
    <source>
        <dbReference type="ARBA" id="ARBA00004496"/>
    </source>
</evidence>
<keyword evidence="10" id="KW-0288">FMN</keyword>
<evidence type="ECO:0000256" key="11">
    <source>
        <dbReference type="ARBA" id="ARBA00022975"/>
    </source>
</evidence>
<comment type="subcellular location">
    <subcellularLocation>
        <location evidence="3">Cytoplasm</location>
    </subcellularLocation>
</comment>
<dbReference type="NCBIfam" id="NF005574">
    <property type="entry name" value="PRK07259.1"/>
    <property type="match status" value="1"/>
</dbReference>
<dbReference type="PROSITE" id="PS00912">
    <property type="entry name" value="DHODEHASE_2"/>
    <property type="match status" value="1"/>
</dbReference>
<reference evidence="18" key="2">
    <citation type="submission" date="2021-04" db="EMBL/GenBank/DDBJ databases">
        <authorList>
            <person name="Gilroy R."/>
        </authorList>
    </citation>
    <scope>NUCLEOTIDE SEQUENCE</scope>
    <source>
        <strain evidence="18">CHK179-28034</strain>
    </source>
</reference>
<comment type="function">
    <text evidence="2">Catalyzes the conversion of dihydroorotate to orotate with NAD(+) as electron acceptor.</text>
</comment>
<keyword evidence="9" id="KW-0285">Flavoprotein</keyword>
<keyword evidence="11" id="KW-0665">Pyrimidine biosynthesis</keyword>
<gene>
    <name evidence="18" type="ORF">H9968_07010</name>
</gene>
<dbReference type="FunFam" id="3.20.20.70:FF:000027">
    <property type="entry name" value="Dihydropyrimidine dehydrogenase [NADP(+)]"/>
    <property type="match status" value="1"/>
</dbReference>
<comment type="similarity">
    <text evidence="5">Belongs to the dihydroorotate dehydrogenase family. Type 1 subfamily.</text>
</comment>
<comment type="catalytic activity">
    <reaction evidence="16">
        <text>(S)-dihydroorotate + NAD(+) = orotate + NADH + H(+)</text>
        <dbReference type="Rhea" id="RHEA:13513"/>
        <dbReference type="ChEBI" id="CHEBI:15378"/>
        <dbReference type="ChEBI" id="CHEBI:30839"/>
        <dbReference type="ChEBI" id="CHEBI:30864"/>
        <dbReference type="ChEBI" id="CHEBI:57540"/>
        <dbReference type="ChEBI" id="CHEBI:57945"/>
        <dbReference type="EC" id="1.3.1.14"/>
    </reaction>
</comment>
<evidence type="ECO:0000259" key="17">
    <source>
        <dbReference type="Pfam" id="PF01180"/>
    </source>
</evidence>
<evidence type="ECO:0000313" key="19">
    <source>
        <dbReference type="Proteomes" id="UP000824049"/>
    </source>
</evidence>
<dbReference type="AlphaFoldDB" id="A0A9D2EL03"/>
<keyword evidence="12 18" id="KW-0560">Oxidoreductase</keyword>
<comment type="cofactor">
    <cofactor evidence="1">
        <name>FMN</name>
        <dbReference type="ChEBI" id="CHEBI:58210"/>
    </cofactor>
</comment>
<dbReference type="PANTHER" id="PTHR48109:SF1">
    <property type="entry name" value="DIHYDROOROTATE DEHYDROGENASE (FUMARATE)"/>
    <property type="match status" value="1"/>
</dbReference>
<proteinExistence type="inferred from homology"/>
<evidence type="ECO:0000256" key="9">
    <source>
        <dbReference type="ARBA" id="ARBA00022630"/>
    </source>
</evidence>
<evidence type="ECO:0000256" key="5">
    <source>
        <dbReference type="ARBA" id="ARBA00008008"/>
    </source>
</evidence>
<keyword evidence="8" id="KW-0963">Cytoplasm</keyword>
<dbReference type="InterPro" id="IPR024920">
    <property type="entry name" value="Dihydroorotate_DH_1"/>
</dbReference>
<feature type="domain" description="Dihydroorotate dehydrogenase catalytic" evidence="17">
    <location>
        <begin position="3"/>
        <end position="264"/>
    </location>
</feature>
<dbReference type="InterPro" id="IPR012135">
    <property type="entry name" value="Dihydroorotate_DH_1_2"/>
</dbReference>
<dbReference type="Pfam" id="PF01180">
    <property type="entry name" value="DHO_dh"/>
    <property type="match status" value="1"/>
</dbReference>
<evidence type="ECO:0000256" key="15">
    <source>
        <dbReference type="ARBA" id="ARBA00032046"/>
    </source>
</evidence>
<dbReference type="PIRSF" id="PIRSF000164">
    <property type="entry name" value="DHO_oxidase"/>
    <property type="match status" value="1"/>
</dbReference>
<dbReference type="InterPro" id="IPR050074">
    <property type="entry name" value="DHO_dehydrogenase"/>
</dbReference>
<organism evidence="18 19">
    <name type="scientific">Candidatus Anaerobutyricum stercoris</name>
    <dbReference type="NCBI Taxonomy" id="2838457"/>
    <lineage>
        <taxon>Bacteria</taxon>
        <taxon>Bacillati</taxon>
        <taxon>Bacillota</taxon>
        <taxon>Clostridia</taxon>
        <taxon>Lachnospirales</taxon>
        <taxon>Lachnospiraceae</taxon>
        <taxon>Anaerobutyricum</taxon>
    </lineage>
</organism>
<dbReference type="GO" id="GO:0005737">
    <property type="term" value="C:cytoplasm"/>
    <property type="evidence" value="ECO:0007669"/>
    <property type="project" value="UniProtKB-SubCell"/>
</dbReference>
<dbReference type="GO" id="GO:0006222">
    <property type="term" value="P:UMP biosynthetic process"/>
    <property type="evidence" value="ECO:0007669"/>
    <property type="project" value="InterPro"/>
</dbReference>
<dbReference type="InterPro" id="IPR001295">
    <property type="entry name" value="Dihydroorotate_DH_CS"/>
</dbReference>
<keyword evidence="13" id="KW-0520">NAD</keyword>
<dbReference type="SUPFAM" id="SSF51395">
    <property type="entry name" value="FMN-linked oxidoreductases"/>
    <property type="match status" value="1"/>
</dbReference>
<evidence type="ECO:0000256" key="14">
    <source>
        <dbReference type="ARBA" id="ARBA00029718"/>
    </source>
</evidence>
<dbReference type="InterPro" id="IPR005720">
    <property type="entry name" value="Dihydroorotate_DH_cat"/>
</dbReference>
<dbReference type="EMBL" id="DXBR01000061">
    <property type="protein sequence ID" value="HIZ39659.1"/>
    <property type="molecule type" value="Genomic_DNA"/>
</dbReference>
<accession>A0A9D2EL03</accession>
<reference evidence="18" key="1">
    <citation type="journal article" date="2021" name="PeerJ">
        <title>Extensive microbial diversity within the chicken gut microbiome revealed by metagenomics and culture.</title>
        <authorList>
            <person name="Gilroy R."/>
            <person name="Ravi A."/>
            <person name="Getino M."/>
            <person name="Pursley I."/>
            <person name="Horton D.L."/>
            <person name="Alikhan N.F."/>
            <person name="Baker D."/>
            <person name="Gharbi K."/>
            <person name="Hall N."/>
            <person name="Watson M."/>
            <person name="Adriaenssens E.M."/>
            <person name="Foster-Nyarko E."/>
            <person name="Jarju S."/>
            <person name="Secka A."/>
            <person name="Antonio M."/>
            <person name="Oren A."/>
            <person name="Chaudhuri R.R."/>
            <person name="La Ragione R."/>
            <person name="Hildebrand F."/>
            <person name="Pallen M.J."/>
        </authorList>
    </citation>
    <scope>NUCLEOTIDE SEQUENCE</scope>
    <source>
        <strain evidence="18">CHK179-28034</strain>
    </source>
</reference>
<evidence type="ECO:0000256" key="10">
    <source>
        <dbReference type="ARBA" id="ARBA00022643"/>
    </source>
</evidence>
<evidence type="ECO:0000256" key="12">
    <source>
        <dbReference type="ARBA" id="ARBA00023002"/>
    </source>
</evidence>
<dbReference type="EC" id="1.3.1.14" evidence="6"/>
<dbReference type="CDD" id="cd04740">
    <property type="entry name" value="DHOD_1B_like"/>
    <property type="match status" value="1"/>
</dbReference>
<evidence type="ECO:0000256" key="6">
    <source>
        <dbReference type="ARBA" id="ARBA00012061"/>
    </source>
</evidence>
<dbReference type="PANTHER" id="PTHR48109">
    <property type="entry name" value="DIHYDROOROTATE DEHYDROGENASE (QUINONE), MITOCHONDRIAL-RELATED"/>
    <property type="match status" value="1"/>
</dbReference>
<protein>
    <recommendedName>
        <fullName evidence="7">Dihydroorotate dehydrogenase B (NAD(+)), catalytic subunit</fullName>
        <ecNumber evidence="6">1.3.1.14</ecNumber>
    </recommendedName>
    <alternativeName>
        <fullName evidence="14">Dihydroorotate oxidase B</fullName>
    </alternativeName>
    <alternativeName>
        <fullName evidence="15">Orotate reductase (NADH)</fullName>
    </alternativeName>
</protein>
<name>A0A9D2EL03_9FIRM</name>
<evidence type="ECO:0000256" key="4">
    <source>
        <dbReference type="ARBA" id="ARBA00004715"/>
    </source>
</evidence>
<sequence length="264" mass="27847">MNLEVKLAGVTFKNPVTTASGTFGSGAEYEEFVDLSALGAVTTKGVANVPWEGNPTPRIAETYGGMLNAVGLQNPGIELFCERDIPHLKEKNASIIVNVCGRTVEDYVEVVERLSDEPVDLLEINVSCPNVKAGGIAFGQNPDALYEITKAIKAKAKQPIVMKLSPNVTDITEMAKAAEAGGSDALSLINTITGMKIDIHRRKFILANQTGGMSGPAIKPVAVRMIYQVHKACSLPIIGMGGVMTGEDAIELMMAGATMVAVGT</sequence>
<comment type="pathway">
    <text evidence="4">Pyrimidine metabolism; UMP biosynthesis via de novo pathway; orotate from (S)-dihydroorotate (NAD(+) route): step 1/1.</text>
</comment>
<dbReference type="HAMAP" id="MF_00224">
    <property type="entry name" value="DHO_dh_type1"/>
    <property type="match status" value="1"/>
</dbReference>
<dbReference type="InterPro" id="IPR033888">
    <property type="entry name" value="DHOD_1B"/>
</dbReference>
<dbReference type="GO" id="GO:0006207">
    <property type="term" value="P:'de novo' pyrimidine nucleobase biosynthetic process"/>
    <property type="evidence" value="ECO:0007669"/>
    <property type="project" value="InterPro"/>
</dbReference>
<feature type="non-terminal residue" evidence="18">
    <location>
        <position position="264"/>
    </location>
</feature>
<evidence type="ECO:0000256" key="13">
    <source>
        <dbReference type="ARBA" id="ARBA00023027"/>
    </source>
</evidence>
<dbReference type="InterPro" id="IPR013785">
    <property type="entry name" value="Aldolase_TIM"/>
</dbReference>
<evidence type="ECO:0000256" key="16">
    <source>
        <dbReference type="ARBA" id="ARBA00048996"/>
    </source>
</evidence>
<comment type="caution">
    <text evidence="18">The sequence shown here is derived from an EMBL/GenBank/DDBJ whole genome shotgun (WGS) entry which is preliminary data.</text>
</comment>
<dbReference type="GO" id="GO:0004589">
    <property type="term" value="F:dihydroorotate dehydrogenase (NAD+) activity"/>
    <property type="evidence" value="ECO:0007669"/>
    <property type="project" value="UniProtKB-EC"/>
</dbReference>
<evidence type="ECO:0000256" key="1">
    <source>
        <dbReference type="ARBA" id="ARBA00001917"/>
    </source>
</evidence>